<evidence type="ECO:0000256" key="8">
    <source>
        <dbReference type="ARBA" id="ARBA00025699"/>
    </source>
</evidence>
<keyword evidence="5 10" id="KW-0489">Methyltransferase</keyword>
<reference evidence="13 14" key="1">
    <citation type="submission" date="2021-05" db="EMBL/GenBank/DDBJ databases">
        <title>A Polyphasic approach of four new species of the genus Ohtaekwangia: Ohtaekwangia histidinii sp. nov., Ohtaekwangia cretensis sp. nov., Ohtaekwangia indiensis sp. nov., Ohtaekwangia reichenbachii sp. nov. from diverse environment.</title>
        <authorList>
            <person name="Octaviana S."/>
        </authorList>
    </citation>
    <scope>NUCLEOTIDE SEQUENCE [LARGE SCALE GENOMIC DNA]</scope>
    <source>
        <strain evidence="13 14">PWU4</strain>
    </source>
</reference>
<dbReference type="InterPro" id="IPR015947">
    <property type="entry name" value="PUA-like_sf"/>
</dbReference>
<comment type="similarity">
    <text evidence="2 10">Belongs to the RNA methyltransferase RsmE family.</text>
</comment>
<evidence type="ECO:0000256" key="9">
    <source>
        <dbReference type="ARBA" id="ARBA00047944"/>
    </source>
</evidence>
<accession>A0AAP2DEW7</accession>
<evidence type="ECO:0000259" key="12">
    <source>
        <dbReference type="Pfam" id="PF20260"/>
    </source>
</evidence>
<evidence type="ECO:0000256" key="5">
    <source>
        <dbReference type="ARBA" id="ARBA00022603"/>
    </source>
</evidence>
<protein>
    <recommendedName>
        <fullName evidence="10">Ribosomal RNA small subunit methyltransferase E</fullName>
        <ecNumber evidence="10">2.1.1.193</ecNumber>
    </recommendedName>
</protein>
<name>A0AAP2DEW7_9BACT</name>
<dbReference type="InterPro" id="IPR046886">
    <property type="entry name" value="RsmE_MTase_dom"/>
</dbReference>
<keyword evidence="6 10" id="KW-0808">Transferase</keyword>
<dbReference type="PANTHER" id="PTHR30027">
    <property type="entry name" value="RIBOSOMAL RNA SMALL SUBUNIT METHYLTRANSFERASE E"/>
    <property type="match status" value="1"/>
</dbReference>
<dbReference type="SUPFAM" id="SSF88697">
    <property type="entry name" value="PUA domain-like"/>
    <property type="match status" value="1"/>
</dbReference>
<dbReference type="Proteomes" id="UP001319200">
    <property type="component" value="Unassembled WGS sequence"/>
</dbReference>
<keyword evidence="7 10" id="KW-0949">S-adenosyl-L-methionine</keyword>
<dbReference type="NCBIfam" id="TIGR00046">
    <property type="entry name" value="RsmE family RNA methyltransferase"/>
    <property type="match status" value="1"/>
</dbReference>
<dbReference type="NCBIfam" id="NF008702">
    <property type="entry name" value="PRK11713.6-1"/>
    <property type="match status" value="1"/>
</dbReference>
<dbReference type="SUPFAM" id="SSF75217">
    <property type="entry name" value="alpha/beta knot"/>
    <property type="match status" value="1"/>
</dbReference>
<evidence type="ECO:0000256" key="1">
    <source>
        <dbReference type="ARBA" id="ARBA00004496"/>
    </source>
</evidence>
<sequence>MNLFYQPLIGENIHHLDEEESRHCIKVLRKRQGELIHITDGKGSFYDAIIVKDDPRQCTFTIKHQSKEKEKGFSVHIAIAPTKNADRIEWFVEKSVEIGVDHITLMDCQNSERSFIKTERLKKVAISAMKQSIKATLPEVSGIVAFHDLINNHPATQRFIAYVDASNPRHLKDEATPGQHYLVLIGPEGDFSKEELEAALALGYRKVNLGDSRLRTETAGVVACHTLSLINL</sequence>
<gene>
    <name evidence="13" type="ORF">KK083_00030</name>
</gene>
<evidence type="ECO:0000259" key="11">
    <source>
        <dbReference type="Pfam" id="PF04452"/>
    </source>
</evidence>
<evidence type="ECO:0000256" key="10">
    <source>
        <dbReference type="PIRNR" id="PIRNR015601"/>
    </source>
</evidence>
<comment type="function">
    <text evidence="8 10">Specifically methylates the N3 position of the uracil ring of uridine 1498 (m3U1498) in 16S rRNA. Acts on the fully assembled 30S ribosomal subunit.</text>
</comment>
<proteinExistence type="inferred from homology"/>
<dbReference type="AlphaFoldDB" id="A0AAP2DEW7"/>
<dbReference type="Gene3D" id="3.40.1280.10">
    <property type="match status" value="1"/>
</dbReference>
<comment type="catalytic activity">
    <reaction evidence="9 10">
        <text>uridine(1498) in 16S rRNA + S-adenosyl-L-methionine = N(3)-methyluridine(1498) in 16S rRNA + S-adenosyl-L-homocysteine + H(+)</text>
        <dbReference type="Rhea" id="RHEA:42920"/>
        <dbReference type="Rhea" id="RHEA-COMP:10283"/>
        <dbReference type="Rhea" id="RHEA-COMP:10284"/>
        <dbReference type="ChEBI" id="CHEBI:15378"/>
        <dbReference type="ChEBI" id="CHEBI:57856"/>
        <dbReference type="ChEBI" id="CHEBI:59789"/>
        <dbReference type="ChEBI" id="CHEBI:65315"/>
        <dbReference type="ChEBI" id="CHEBI:74502"/>
        <dbReference type="EC" id="2.1.1.193"/>
    </reaction>
</comment>
<dbReference type="CDD" id="cd18084">
    <property type="entry name" value="RsmE-like"/>
    <property type="match status" value="1"/>
</dbReference>
<dbReference type="Gene3D" id="2.40.240.20">
    <property type="entry name" value="Hypothetical PUA domain-like, domain 1"/>
    <property type="match status" value="1"/>
</dbReference>
<evidence type="ECO:0000256" key="7">
    <source>
        <dbReference type="ARBA" id="ARBA00022691"/>
    </source>
</evidence>
<keyword evidence="14" id="KW-1185">Reference proteome</keyword>
<evidence type="ECO:0000313" key="13">
    <source>
        <dbReference type="EMBL" id="MBT1695238.1"/>
    </source>
</evidence>
<dbReference type="PANTHER" id="PTHR30027:SF3">
    <property type="entry name" value="16S RRNA (URACIL(1498)-N(3))-METHYLTRANSFERASE"/>
    <property type="match status" value="1"/>
</dbReference>
<dbReference type="Pfam" id="PF20260">
    <property type="entry name" value="PUA_4"/>
    <property type="match status" value="1"/>
</dbReference>
<evidence type="ECO:0000256" key="4">
    <source>
        <dbReference type="ARBA" id="ARBA00022552"/>
    </source>
</evidence>
<organism evidence="13 14">
    <name type="scientific">Chryseosolibacter histidini</name>
    <dbReference type="NCBI Taxonomy" id="2782349"/>
    <lineage>
        <taxon>Bacteria</taxon>
        <taxon>Pseudomonadati</taxon>
        <taxon>Bacteroidota</taxon>
        <taxon>Cytophagia</taxon>
        <taxon>Cytophagales</taxon>
        <taxon>Chryseotaleaceae</taxon>
        <taxon>Chryseosolibacter</taxon>
    </lineage>
</organism>
<dbReference type="EC" id="2.1.1.193" evidence="10"/>
<dbReference type="PIRSF" id="PIRSF015601">
    <property type="entry name" value="MTase_slr0722"/>
    <property type="match status" value="1"/>
</dbReference>
<evidence type="ECO:0000256" key="3">
    <source>
        <dbReference type="ARBA" id="ARBA00022490"/>
    </source>
</evidence>
<evidence type="ECO:0000313" key="14">
    <source>
        <dbReference type="Proteomes" id="UP001319200"/>
    </source>
</evidence>
<comment type="caution">
    <text evidence="13">The sequence shown here is derived from an EMBL/GenBank/DDBJ whole genome shotgun (WGS) entry which is preliminary data.</text>
</comment>
<dbReference type="InterPro" id="IPR029026">
    <property type="entry name" value="tRNA_m1G_MTases_N"/>
</dbReference>
<dbReference type="EMBL" id="JAHESF010000001">
    <property type="protein sequence ID" value="MBT1695238.1"/>
    <property type="molecule type" value="Genomic_DNA"/>
</dbReference>
<evidence type="ECO:0000256" key="2">
    <source>
        <dbReference type="ARBA" id="ARBA00005528"/>
    </source>
</evidence>
<feature type="domain" description="Ribosomal RNA small subunit methyltransferase E methyltransferase" evidence="11">
    <location>
        <begin position="71"/>
        <end position="227"/>
    </location>
</feature>
<dbReference type="Pfam" id="PF04452">
    <property type="entry name" value="Methyltrans_RNA"/>
    <property type="match status" value="1"/>
</dbReference>
<dbReference type="RefSeq" id="WP_254158680.1">
    <property type="nucleotide sequence ID" value="NZ_JAHESF010000001.1"/>
</dbReference>
<dbReference type="InterPro" id="IPR006700">
    <property type="entry name" value="RsmE"/>
</dbReference>
<feature type="domain" description="Ribosomal RNA small subunit methyltransferase E PUA-like" evidence="12">
    <location>
        <begin position="16"/>
        <end position="62"/>
    </location>
</feature>
<dbReference type="GO" id="GO:0070475">
    <property type="term" value="P:rRNA base methylation"/>
    <property type="evidence" value="ECO:0007669"/>
    <property type="project" value="TreeGrafter"/>
</dbReference>
<keyword evidence="4 10" id="KW-0698">rRNA processing</keyword>
<dbReference type="InterPro" id="IPR046887">
    <property type="entry name" value="RsmE_PUA-like"/>
</dbReference>
<keyword evidence="3 10" id="KW-0963">Cytoplasm</keyword>
<dbReference type="GO" id="GO:0005737">
    <property type="term" value="C:cytoplasm"/>
    <property type="evidence" value="ECO:0007669"/>
    <property type="project" value="UniProtKB-SubCell"/>
</dbReference>
<comment type="subcellular location">
    <subcellularLocation>
        <location evidence="1 10">Cytoplasm</location>
    </subcellularLocation>
</comment>
<dbReference type="InterPro" id="IPR029028">
    <property type="entry name" value="Alpha/beta_knot_MTases"/>
</dbReference>
<evidence type="ECO:0000256" key="6">
    <source>
        <dbReference type="ARBA" id="ARBA00022679"/>
    </source>
</evidence>
<dbReference type="GO" id="GO:0070042">
    <property type="term" value="F:rRNA (uridine-N3-)-methyltransferase activity"/>
    <property type="evidence" value="ECO:0007669"/>
    <property type="project" value="TreeGrafter"/>
</dbReference>